<dbReference type="InterPro" id="IPR001188">
    <property type="entry name" value="Sperm_putr-bd"/>
</dbReference>
<accession>A0A348WCI0</accession>
<dbReference type="GO" id="GO:0019808">
    <property type="term" value="F:polyamine binding"/>
    <property type="evidence" value="ECO:0007669"/>
    <property type="project" value="InterPro"/>
</dbReference>
<feature type="non-terminal residue" evidence="6">
    <location>
        <position position="82"/>
    </location>
</feature>
<evidence type="ECO:0000313" key="7">
    <source>
        <dbReference type="Proteomes" id="UP000264719"/>
    </source>
</evidence>
<evidence type="ECO:0000313" key="6">
    <source>
        <dbReference type="EMBL" id="HAR52242.1"/>
    </source>
</evidence>
<dbReference type="SUPFAM" id="SSF53850">
    <property type="entry name" value="Periplasmic binding protein-like II"/>
    <property type="match status" value="1"/>
</dbReference>
<keyword evidence="2" id="KW-0813">Transport</keyword>
<protein>
    <submittedName>
        <fullName evidence="6">Putrescine/spermidine ABC transporter substrate-binding protein</fullName>
    </submittedName>
</protein>
<dbReference type="Proteomes" id="UP000264719">
    <property type="component" value="Unassembled WGS sequence"/>
</dbReference>
<reference evidence="6 7" key="1">
    <citation type="journal article" date="2018" name="Nat. Biotechnol.">
        <title>A standardized bacterial taxonomy based on genome phylogeny substantially revises the tree of life.</title>
        <authorList>
            <person name="Parks D.H."/>
            <person name="Chuvochina M."/>
            <person name="Waite D.W."/>
            <person name="Rinke C."/>
            <person name="Skarshewski A."/>
            <person name="Chaumeil P.A."/>
            <person name="Hugenholtz P."/>
        </authorList>
    </citation>
    <scope>NUCLEOTIDE SEQUENCE [LARGE SCALE GENOMIC DNA]</scope>
    <source>
        <strain evidence="6">UBA9169</strain>
    </source>
</reference>
<gene>
    <name evidence="6" type="ORF">DCS45_10270</name>
</gene>
<keyword evidence="4" id="KW-0574">Periplasm</keyword>
<dbReference type="PANTHER" id="PTHR30222:SF17">
    <property type="entry name" value="SPERMIDINE_PUTRESCINE-BINDING PERIPLASMIC PROTEIN"/>
    <property type="match status" value="1"/>
</dbReference>
<feature type="signal peptide" evidence="5">
    <location>
        <begin position="1"/>
        <end position="22"/>
    </location>
</feature>
<evidence type="ECO:0000256" key="3">
    <source>
        <dbReference type="ARBA" id="ARBA00022729"/>
    </source>
</evidence>
<dbReference type="AlphaFoldDB" id="A0A348WCI0"/>
<dbReference type="EMBL" id="DMVW01000098">
    <property type="protein sequence ID" value="HAR52242.1"/>
    <property type="molecule type" value="Genomic_DNA"/>
</dbReference>
<organism evidence="6 7">
    <name type="scientific">Roseovarius nubinhibens</name>
    <dbReference type="NCBI Taxonomy" id="314263"/>
    <lineage>
        <taxon>Bacteria</taxon>
        <taxon>Pseudomonadati</taxon>
        <taxon>Pseudomonadota</taxon>
        <taxon>Alphaproteobacteria</taxon>
        <taxon>Rhodobacterales</taxon>
        <taxon>Roseobacteraceae</taxon>
        <taxon>Roseovarius</taxon>
    </lineage>
</organism>
<dbReference type="PANTHER" id="PTHR30222">
    <property type="entry name" value="SPERMIDINE/PUTRESCINE-BINDING PERIPLASMIC PROTEIN"/>
    <property type="match status" value="1"/>
</dbReference>
<dbReference type="Gene3D" id="3.40.190.10">
    <property type="entry name" value="Periplasmic binding protein-like II"/>
    <property type="match status" value="1"/>
</dbReference>
<dbReference type="PRINTS" id="PR00909">
    <property type="entry name" value="SPERMDNBNDNG"/>
</dbReference>
<keyword evidence="3 5" id="KW-0732">Signal</keyword>
<evidence type="ECO:0000256" key="5">
    <source>
        <dbReference type="SAM" id="SignalP"/>
    </source>
</evidence>
<evidence type="ECO:0000256" key="1">
    <source>
        <dbReference type="ARBA" id="ARBA00004418"/>
    </source>
</evidence>
<comment type="caution">
    <text evidence="6">The sequence shown here is derived from an EMBL/GenBank/DDBJ whole genome shotgun (WGS) entry which is preliminary data.</text>
</comment>
<name>A0A348WCI0_9RHOB</name>
<feature type="chain" id="PRO_5016715947" evidence="5">
    <location>
        <begin position="23"/>
        <end position="82"/>
    </location>
</feature>
<evidence type="ECO:0000256" key="2">
    <source>
        <dbReference type="ARBA" id="ARBA00022448"/>
    </source>
</evidence>
<sequence length="82" mass="8802">MTALKSVTALATAAMLASPALAEGELNIFNWGNYTSPDLIEKFEKEYDIDVTITDYDSNDTALAKVRAGGHGFDIVVPSATY</sequence>
<proteinExistence type="predicted"/>
<comment type="subcellular location">
    <subcellularLocation>
        <location evidence="1">Periplasm</location>
    </subcellularLocation>
</comment>
<evidence type="ECO:0000256" key="4">
    <source>
        <dbReference type="ARBA" id="ARBA00022764"/>
    </source>
</evidence>
<dbReference type="GO" id="GO:0042597">
    <property type="term" value="C:periplasmic space"/>
    <property type="evidence" value="ECO:0007669"/>
    <property type="project" value="UniProtKB-SubCell"/>
</dbReference>
<dbReference type="GO" id="GO:0015846">
    <property type="term" value="P:polyamine transport"/>
    <property type="evidence" value="ECO:0007669"/>
    <property type="project" value="InterPro"/>
</dbReference>